<evidence type="ECO:0000256" key="9">
    <source>
        <dbReference type="ARBA" id="ARBA00022833"/>
    </source>
</evidence>
<dbReference type="CDD" id="cd15517">
    <property type="entry name" value="PHD_TCF19_like"/>
    <property type="match status" value="1"/>
</dbReference>
<gene>
    <name evidence="23" type="ORF">PsYK624_132540</name>
</gene>
<dbReference type="InterPro" id="IPR011011">
    <property type="entry name" value="Znf_FYVE_PHD"/>
</dbReference>
<dbReference type="InterPro" id="IPR041070">
    <property type="entry name" value="JHD"/>
</dbReference>
<feature type="region of interest" description="Disordered" evidence="20">
    <location>
        <begin position="1"/>
        <end position="59"/>
    </location>
</feature>
<dbReference type="EMBL" id="BPQB01000067">
    <property type="protein sequence ID" value="GJE97044.1"/>
    <property type="molecule type" value="Genomic_DNA"/>
</dbReference>
<dbReference type="Gene3D" id="2.60.120.650">
    <property type="entry name" value="Cupin"/>
    <property type="match status" value="1"/>
</dbReference>
<evidence type="ECO:0000259" key="21">
    <source>
        <dbReference type="PROSITE" id="PS50016"/>
    </source>
</evidence>
<evidence type="ECO:0000256" key="5">
    <source>
        <dbReference type="ARBA" id="ARBA00013246"/>
    </source>
</evidence>
<keyword evidence="14" id="KW-0805">Transcription regulation</keyword>
<dbReference type="SMART" id="SM00558">
    <property type="entry name" value="JmjC"/>
    <property type="match status" value="1"/>
</dbReference>
<accession>A0A9P3LJU7</accession>
<feature type="domain" description="PHD-type" evidence="21">
    <location>
        <begin position="46"/>
        <end position="102"/>
    </location>
</feature>
<comment type="similarity">
    <text evidence="4">Belongs to the JHDM1 histone demethylase family.</text>
</comment>
<dbReference type="OrthoDB" id="5876800at2759"/>
<feature type="compositionally biased region" description="Basic and acidic residues" evidence="20">
    <location>
        <begin position="40"/>
        <end position="50"/>
    </location>
</feature>
<sequence length="691" mass="77989">MAKSRRRSGRHAAAGSHEEQANEENSEATPPNSQGPADAEPERKQEDKCPACKGDTQEDWNDEDKESWVRCDACKKWFHWRCAGEGELETIGKWFCTPCREADSKRVITLKPPARKSSRKRAQRDYAGLQNNGVEQDANRWLRMMQGKAIKPDPFKRMDGSEVTVEWLDSDSSAMREPIVIEKPDGLGMKMPEDITVAEIAEILGEDTSVEVIDVASQSNVPGWTLGKWAEYFDTEQDKRDKIRNVISLEISGTELADKILPPRLVREVDWVEKFWPNTKKGRGHSYPKVQLYCLMGVADAWTDWHVDFAGSSVYYHIVRGSKVFYFIRPTPANLAAYERWSGTEVQNHSWLGDMCDEVFKVELHEGNTMIIPTGWIHAVYTPVDTLVFGGNFLHSYNVPTQLKIREIEISTHVPKKFRFPYFVKLCWYAAEKYLRDLKAKEEFPTRVLESIEALADFLVAEARTIERGTESAKRAAKEEVPGDRIKDAPALARELRWRVRLANGYTSDDDTKSKRKVTNGATNGSGANGASKKRKRADDEQEGEDALPTFMHFRPRKWDGVVAYPSEKEQVTVNAKRPSTEDASWTDLWTSVKDVEMAEGEPEEATVERRRDVVVKVRRTAKGLERQRVERILEEWTWVEKSETASAPEASIGAETNGSAAPDATAGEAAEPTAAANGHTTEDVQMEGGE</sequence>
<organism evidence="23 24">
    <name type="scientific">Phanerochaete sordida</name>
    <dbReference type="NCBI Taxonomy" id="48140"/>
    <lineage>
        <taxon>Eukaryota</taxon>
        <taxon>Fungi</taxon>
        <taxon>Dikarya</taxon>
        <taxon>Basidiomycota</taxon>
        <taxon>Agaricomycotina</taxon>
        <taxon>Agaricomycetes</taxon>
        <taxon>Polyporales</taxon>
        <taxon>Phanerochaetaceae</taxon>
        <taxon>Phanerochaete</taxon>
    </lineage>
</organism>
<dbReference type="InterPro" id="IPR019786">
    <property type="entry name" value="Zinc_finger_PHD-type_CS"/>
</dbReference>
<dbReference type="GO" id="GO:0008270">
    <property type="term" value="F:zinc ion binding"/>
    <property type="evidence" value="ECO:0007669"/>
    <property type="project" value="UniProtKB-KW"/>
</dbReference>
<evidence type="ECO:0000256" key="14">
    <source>
        <dbReference type="ARBA" id="ARBA00023015"/>
    </source>
</evidence>
<keyword evidence="10" id="KW-0156">Chromatin regulator</keyword>
<dbReference type="PROSITE" id="PS51184">
    <property type="entry name" value="JMJC"/>
    <property type="match status" value="1"/>
</dbReference>
<keyword evidence="13" id="KW-0408">Iron</keyword>
<dbReference type="InterPro" id="IPR003347">
    <property type="entry name" value="JmjC_dom"/>
</dbReference>
<comment type="catalytic activity">
    <reaction evidence="18">
        <text>N(6),N(6)-dimethyl-L-lysyl(36)-[histone H3] + 2 2-oxoglutarate + 2 O2 = L-lysyl(36)-[histone H3] + 2 formaldehyde + 2 succinate + 2 CO2</text>
        <dbReference type="Rhea" id="RHEA:42032"/>
        <dbReference type="Rhea" id="RHEA-COMP:9785"/>
        <dbReference type="Rhea" id="RHEA-COMP:9787"/>
        <dbReference type="ChEBI" id="CHEBI:15379"/>
        <dbReference type="ChEBI" id="CHEBI:16526"/>
        <dbReference type="ChEBI" id="CHEBI:16810"/>
        <dbReference type="ChEBI" id="CHEBI:16842"/>
        <dbReference type="ChEBI" id="CHEBI:29969"/>
        <dbReference type="ChEBI" id="CHEBI:30031"/>
        <dbReference type="ChEBI" id="CHEBI:61976"/>
        <dbReference type="EC" id="1.14.11.27"/>
    </reaction>
</comment>
<dbReference type="InterPro" id="IPR050690">
    <property type="entry name" value="JHDM1_Histone_Demethylase"/>
</dbReference>
<feature type="region of interest" description="Disordered" evidence="20">
    <location>
        <begin position="640"/>
        <end position="691"/>
    </location>
</feature>
<evidence type="ECO:0000313" key="23">
    <source>
        <dbReference type="EMBL" id="GJE97044.1"/>
    </source>
</evidence>
<keyword evidence="11" id="KW-0223">Dioxygenase</keyword>
<evidence type="ECO:0000313" key="24">
    <source>
        <dbReference type="Proteomes" id="UP000703269"/>
    </source>
</evidence>
<comment type="function">
    <text evidence="2">Histone demethylase that specifically demethylates 'Lys-36' of histone H3, thereby playing a central role in histone code.</text>
</comment>
<dbReference type="GO" id="GO:0005634">
    <property type="term" value="C:nucleus"/>
    <property type="evidence" value="ECO:0007669"/>
    <property type="project" value="UniProtKB-SubCell"/>
</dbReference>
<feature type="compositionally biased region" description="Basic residues" evidence="20">
    <location>
        <begin position="1"/>
        <end position="10"/>
    </location>
</feature>
<keyword evidence="16" id="KW-0539">Nucleus</keyword>
<dbReference type="Pfam" id="PF02373">
    <property type="entry name" value="JmjC"/>
    <property type="match status" value="1"/>
</dbReference>
<evidence type="ECO:0000256" key="6">
    <source>
        <dbReference type="ARBA" id="ARBA00015153"/>
    </source>
</evidence>
<dbReference type="GO" id="GO:0140680">
    <property type="term" value="F:histone H3K36me/H3K36me2 demethylase activity"/>
    <property type="evidence" value="ECO:0007669"/>
    <property type="project" value="UniProtKB-EC"/>
</dbReference>
<dbReference type="InterPro" id="IPR019787">
    <property type="entry name" value="Znf_PHD-finger"/>
</dbReference>
<dbReference type="InterPro" id="IPR001965">
    <property type="entry name" value="Znf_PHD"/>
</dbReference>
<keyword evidence="9" id="KW-0862">Zinc</keyword>
<evidence type="ECO:0000256" key="16">
    <source>
        <dbReference type="ARBA" id="ARBA00023242"/>
    </source>
</evidence>
<evidence type="ECO:0000256" key="2">
    <source>
        <dbReference type="ARBA" id="ARBA00003909"/>
    </source>
</evidence>
<evidence type="ECO:0000256" key="7">
    <source>
        <dbReference type="ARBA" id="ARBA00022723"/>
    </source>
</evidence>
<feature type="compositionally biased region" description="Low complexity" evidence="20">
    <location>
        <begin position="519"/>
        <end position="531"/>
    </location>
</feature>
<dbReference type="SMART" id="SM00249">
    <property type="entry name" value="PHD"/>
    <property type="match status" value="1"/>
</dbReference>
<dbReference type="EC" id="1.14.11.27" evidence="5"/>
<proteinExistence type="inferred from homology"/>
<evidence type="ECO:0000256" key="10">
    <source>
        <dbReference type="ARBA" id="ARBA00022853"/>
    </source>
</evidence>
<dbReference type="AlphaFoldDB" id="A0A9P3LJU7"/>
<keyword evidence="8 19" id="KW-0863">Zinc-finger</keyword>
<evidence type="ECO:0000256" key="11">
    <source>
        <dbReference type="ARBA" id="ARBA00022964"/>
    </source>
</evidence>
<evidence type="ECO:0000256" key="13">
    <source>
        <dbReference type="ARBA" id="ARBA00023004"/>
    </source>
</evidence>
<name>A0A9P3LJU7_9APHY</name>
<keyword evidence="12" id="KW-0560">Oxidoreductase</keyword>
<evidence type="ECO:0000259" key="22">
    <source>
        <dbReference type="PROSITE" id="PS51184"/>
    </source>
</evidence>
<dbReference type="SUPFAM" id="SSF51197">
    <property type="entry name" value="Clavaminate synthase-like"/>
    <property type="match status" value="1"/>
</dbReference>
<evidence type="ECO:0000256" key="17">
    <source>
        <dbReference type="ARBA" id="ARBA00031083"/>
    </source>
</evidence>
<reference evidence="23 24" key="1">
    <citation type="submission" date="2021-08" db="EMBL/GenBank/DDBJ databases">
        <title>Draft Genome Sequence of Phanerochaete sordida strain YK-624.</title>
        <authorList>
            <person name="Mori T."/>
            <person name="Dohra H."/>
            <person name="Suzuki T."/>
            <person name="Kawagishi H."/>
            <person name="Hirai H."/>
        </authorList>
    </citation>
    <scope>NUCLEOTIDE SEQUENCE [LARGE SCALE GENOMIC DNA]</scope>
    <source>
        <strain evidence="23 24">YK-624</strain>
    </source>
</reference>
<evidence type="ECO:0000256" key="20">
    <source>
        <dbReference type="SAM" id="MobiDB-lite"/>
    </source>
</evidence>
<comment type="subcellular location">
    <subcellularLocation>
        <location evidence="3">Nucleus</location>
    </subcellularLocation>
</comment>
<evidence type="ECO:0000256" key="3">
    <source>
        <dbReference type="ARBA" id="ARBA00004123"/>
    </source>
</evidence>
<protein>
    <recommendedName>
        <fullName evidence="6">JmjC domain-containing histone demethylation protein 1</fullName>
        <ecNumber evidence="5">1.14.11.27</ecNumber>
    </recommendedName>
    <alternativeName>
        <fullName evidence="17">[Histone-H3]-lysine-36 demethylase 1</fullName>
    </alternativeName>
</protein>
<comment type="caution">
    <text evidence="23">The sequence shown here is derived from an EMBL/GenBank/DDBJ whole genome shotgun (WGS) entry which is preliminary data.</text>
</comment>
<dbReference type="PROSITE" id="PS50016">
    <property type="entry name" value="ZF_PHD_2"/>
    <property type="match status" value="1"/>
</dbReference>
<evidence type="ECO:0000256" key="15">
    <source>
        <dbReference type="ARBA" id="ARBA00023163"/>
    </source>
</evidence>
<evidence type="ECO:0000256" key="12">
    <source>
        <dbReference type="ARBA" id="ARBA00023002"/>
    </source>
</evidence>
<feature type="region of interest" description="Disordered" evidence="20">
    <location>
        <begin position="508"/>
        <end position="547"/>
    </location>
</feature>
<evidence type="ECO:0000256" key="18">
    <source>
        <dbReference type="ARBA" id="ARBA00047915"/>
    </source>
</evidence>
<evidence type="ECO:0000256" key="19">
    <source>
        <dbReference type="PROSITE-ProRule" id="PRU00146"/>
    </source>
</evidence>
<comment type="cofactor">
    <cofactor evidence="1">
        <name>Fe(2+)</name>
        <dbReference type="ChEBI" id="CHEBI:29033"/>
    </cofactor>
</comment>
<keyword evidence="15" id="KW-0804">Transcription</keyword>
<evidence type="ECO:0000256" key="1">
    <source>
        <dbReference type="ARBA" id="ARBA00001954"/>
    </source>
</evidence>
<evidence type="ECO:0000256" key="8">
    <source>
        <dbReference type="ARBA" id="ARBA00022771"/>
    </source>
</evidence>
<dbReference type="Proteomes" id="UP000703269">
    <property type="component" value="Unassembled WGS sequence"/>
</dbReference>
<evidence type="ECO:0000256" key="4">
    <source>
        <dbReference type="ARBA" id="ARBA00008037"/>
    </source>
</evidence>
<keyword evidence="24" id="KW-1185">Reference proteome</keyword>
<dbReference type="PANTHER" id="PTHR23123">
    <property type="entry name" value="PHD/F-BOX CONTAINING PROTEIN"/>
    <property type="match status" value="1"/>
</dbReference>
<dbReference type="Pfam" id="PF17811">
    <property type="entry name" value="JHD"/>
    <property type="match status" value="1"/>
</dbReference>
<dbReference type="SUPFAM" id="SSF57903">
    <property type="entry name" value="FYVE/PHD zinc finger"/>
    <property type="match status" value="1"/>
</dbReference>
<feature type="domain" description="JmjC" evidence="22">
    <location>
        <begin position="250"/>
        <end position="410"/>
    </location>
</feature>
<feature type="compositionally biased region" description="Low complexity" evidence="20">
    <location>
        <begin position="661"/>
        <end position="677"/>
    </location>
</feature>
<keyword evidence="7" id="KW-0479">Metal-binding</keyword>
<dbReference type="PROSITE" id="PS01359">
    <property type="entry name" value="ZF_PHD_1"/>
    <property type="match status" value="1"/>
</dbReference>